<keyword evidence="6" id="KW-1185">Reference proteome</keyword>
<evidence type="ECO:0000313" key="4">
    <source>
        <dbReference type="EMBL" id="SHK41767.1"/>
    </source>
</evidence>
<evidence type="ECO:0000256" key="1">
    <source>
        <dbReference type="SAM" id="MobiDB-lite"/>
    </source>
</evidence>
<evidence type="ECO:0000313" key="3">
    <source>
        <dbReference type="EMBL" id="SFB79541.1"/>
    </source>
</evidence>
<protein>
    <submittedName>
        <fullName evidence="4">Uncharacterized protein</fullName>
    </submittedName>
</protein>
<reference evidence="4 5" key="1">
    <citation type="submission" date="2016-11" db="EMBL/GenBank/DDBJ databases">
        <authorList>
            <person name="Varghese N."/>
            <person name="Submissions S."/>
        </authorList>
    </citation>
    <scope>NUCLEOTIDE SEQUENCE [LARGE SCALE GENOMIC DNA]</scope>
    <source>
        <strain evidence="4 5">CGMCC 1.12174</strain>
        <strain evidence="3 6">DSM 26351</strain>
    </source>
</reference>
<comment type="caution">
    <text evidence="4">The sequence shown here is derived from an EMBL/GenBank/DDBJ whole genome shotgun (WGS) entry which is preliminary data.</text>
</comment>
<organism evidence="4 5">
    <name type="scientific">Flagellimonas taeanensis</name>
    <dbReference type="NCBI Taxonomy" id="1005926"/>
    <lineage>
        <taxon>Bacteria</taxon>
        <taxon>Pseudomonadati</taxon>
        <taxon>Bacteroidota</taxon>
        <taxon>Flavobacteriia</taxon>
        <taxon>Flavobacteriales</taxon>
        <taxon>Flavobacteriaceae</taxon>
        <taxon>Flagellimonas</taxon>
    </lineage>
</organism>
<evidence type="ECO:0000313" key="5">
    <source>
        <dbReference type="Proteomes" id="UP000184031"/>
    </source>
</evidence>
<name>A0A1M6SB74_9FLAO</name>
<dbReference type="EMBL" id="FOKU01000002">
    <property type="protein sequence ID" value="SFB79541.1"/>
    <property type="molecule type" value="Genomic_DNA"/>
</dbReference>
<dbReference type="Proteomes" id="UP000198940">
    <property type="component" value="Unassembled WGS sequence"/>
</dbReference>
<evidence type="ECO:0000256" key="2">
    <source>
        <dbReference type="SAM" id="Phobius"/>
    </source>
</evidence>
<feature type="compositionally biased region" description="Basic and acidic residues" evidence="1">
    <location>
        <begin position="97"/>
        <end position="111"/>
    </location>
</feature>
<gene>
    <name evidence="3" type="ORF">SAMN04487891_102377</name>
    <name evidence="4" type="ORF">SAMN05216293_1056</name>
</gene>
<accession>A0A1M6SB74</accession>
<feature type="transmembrane region" description="Helical" evidence="2">
    <location>
        <begin position="44"/>
        <end position="64"/>
    </location>
</feature>
<keyword evidence="2" id="KW-1133">Transmembrane helix</keyword>
<dbReference type="Proteomes" id="UP000184031">
    <property type="component" value="Unassembled WGS sequence"/>
</dbReference>
<feature type="region of interest" description="Disordered" evidence="1">
    <location>
        <begin position="82"/>
        <end position="111"/>
    </location>
</feature>
<dbReference type="EMBL" id="FRAT01000002">
    <property type="protein sequence ID" value="SHK41767.1"/>
    <property type="molecule type" value="Genomic_DNA"/>
</dbReference>
<keyword evidence="2" id="KW-0812">Transmembrane</keyword>
<keyword evidence="2" id="KW-0472">Membrane</keyword>
<dbReference type="STRING" id="1055723.SAMN05216293_1056"/>
<dbReference type="RefSeq" id="WP_072877630.1">
    <property type="nucleotide sequence ID" value="NZ_FOKU01000002.1"/>
</dbReference>
<dbReference type="OrthoDB" id="670725at2"/>
<sequence>MKKKTQRPDQGKANQSHIQLLRHVQGTWASWMERKTSTITPGTWYILLLLFVMVSIAFNSWLIYDSLTDREGREIYLSTVGKRDAPFSDDNGQNDTLSKKHPLEPLHTEQK</sequence>
<dbReference type="AlphaFoldDB" id="A0A1M6SB74"/>
<evidence type="ECO:0000313" key="6">
    <source>
        <dbReference type="Proteomes" id="UP000198940"/>
    </source>
</evidence>
<proteinExistence type="predicted"/>